<name>A0A0B1SBR4_OESDE</name>
<reference evidence="2 3" key="1">
    <citation type="submission" date="2014-03" db="EMBL/GenBank/DDBJ databases">
        <title>Draft genome of the hookworm Oesophagostomum dentatum.</title>
        <authorList>
            <person name="Mitreva M."/>
        </authorList>
    </citation>
    <scope>NUCLEOTIDE SEQUENCE [LARGE SCALE GENOMIC DNA]</scope>
    <source>
        <strain evidence="2 3">OD-Hann</strain>
    </source>
</reference>
<dbReference type="PROSITE" id="PS00626">
    <property type="entry name" value="RCC1_2"/>
    <property type="match status" value="1"/>
</dbReference>
<evidence type="ECO:0000313" key="3">
    <source>
        <dbReference type="Proteomes" id="UP000053660"/>
    </source>
</evidence>
<proteinExistence type="predicted"/>
<gene>
    <name evidence="2" type="ORF">OESDEN_17937</name>
</gene>
<dbReference type="PROSITE" id="PS50012">
    <property type="entry name" value="RCC1_3"/>
    <property type="match status" value="2"/>
</dbReference>
<sequence>CAIYLVFPFQAASGNDHSLFLTDKGAVYALGTGSRGELGIGLVPRVCELTWIEALEGVHVISVAAAGWHSAALTGEGDVYVWGWNHRGQLGDEKASEKVELYPLPLEIDLRVVRMELRDHLTALWVAEDKNEPFIVMGTTEIGMPTFRLKYFDQIPDKKSELKLAEDSQVEMVFVGGHDSKPEECSIQKEAGDEFEYSIRDRD</sequence>
<dbReference type="InterPro" id="IPR052830">
    <property type="entry name" value="RCC1_domain-containing"/>
</dbReference>
<dbReference type="Proteomes" id="UP000053660">
    <property type="component" value="Unassembled WGS sequence"/>
</dbReference>
<dbReference type="InterPro" id="IPR009091">
    <property type="entry name" value="RCC1/BLIP-II"/>
</dbReference>
<dbReference type="PRINTS" id="PR00633">
    <property type="entry name" value="RCCNDNSATION"/>
</dbReference>
<feature type="repeat" description="RCC1" evidence="1">
    <location>
        <begin position="77"/>
        <end position="128"/>
    </location>
</feature>
<evidence type="ECO:0000256" key="1">
    <source>
        <dbReference type="PROSITE-ProRule" id="PRU00235"/>
    </source>
</evidence>
<dbReference type="InterPro" id="IPR000408">
    <property type="entry name" value="Reg_chr_condens"/>
</dbReference>
<dbReference type="Pfam" id="PF13540">
    <property type="entry name" value="RCC1_2"/>
    <property type="match status" value="1"/>
</dbReference>
<dbReference type="PANTHER" id="PTHR46849:SF1">
    <property type="entry name" value="RCC1 DOMAIN-CONTAINING PROTEIN 1"/>
    <property type="match status" value="1"/>
</dbReference>
<feature type="repeat" description="RCC1" evidence="1">
    <location>
        <begin position="25"/>
        <end position="76"/>
    </location>
</feature>
<dbReference type="EMBL" id="KN580086">
    <property type="protein sequence ID" value="KHJ82369.1"/>
    <property type="molecule type" value="Genomic_DNA"/>
</dbReference>
<protein>
    <recommendedName>
        <fullName evidence="4">Regulator of condensation</fullName>
    </recommendedName>
</protein>
<organism evidence="2 3">
    <name type="scientific">Oesophagostomum dentatum</name>
    <name type="common">Nodular worm</name>
    <dbReference type="NCBI Taxonomy" id="61180"/>
    <lineage>
        <taxon>Eukaryota</taxon>
        <taxon>Metazoa</taxon>
        <taxon>Ecdysozoa</taxon>
        <taxon>Nematoda</taxon>
        <taxon>Chromadorea</taxon>
        <taxon>Rhabditida</taxon>
        <taxon>Rhabditina</taxon>
        <taxon>Rhabditomorpha</taxon>
        <taxon>Strongyloidea</taxon>
        <taxon>Strongylidae</taxon>
        <taxon>Oesophagostomum</taxon>
    </lineage>
</organism>
<accession>A0A0B1SBR4</accession>
<dbReference type="OrthoDB" id="5370059at2759"/>
<feature type="non-terminal residue" evidence="2">
    <location>
        <position position="1"/>
    </location>
</feature>
<dbReference type="PANTHER" id="PTHR46849">
    <property type="entry name" value="RCC1 DOMAIN-CONTAINING PROTEIN 1"/>
    <property type="match status" value="1"/>
</dbReference>
<evidence type="ECO:0008006" key="4">
    <source>
        <dbReference type="Google" id="ProtNLM"/>
    </source>
</evidence>
<dbReference type="SUPFAM" id="SSF50985">
    <property type="entry name" value="RCC1/BLIP-II"/>
    <property type="match status" value="1"/>
</dbReference>
<keyword evidence="3" id="KW-1185">Reference proteome</keyword>
<dbReference type="Gene3D" id="2.130.10.30">
    <property type="entry name" value="Regulator of chromosome condensation 1/beta-lactamase-inhibitor protein II"/>
    <property type="match status" value="1"/>
</dbReference>
<evidence type="ECO:0000313" key="2">
    <source>
        <dbReference type="EMBL" id="KHJ82369.1"/>
    </source>
</evidence>
<dbReference type="AlphaFoldDB" id="A0A0B1SBR4"/>